<accession>A0A1J5SGU6</accession>
<dbReference type="PROSITE" id="PS51186">
    <property type="entry name" value="GNAT"/>
    <property type="match status" value="1"/>
</dbReference>
<dbReference type="InterPro" id="IPR000182">
    <property type="entry name" value="GNAT_dom"/>
</dbReference>
<proteinExistence type="predicted"/>
<dbReference type="InterPro" id="IPR050832">
    <property type="entry name" value="Bact_Acetyltransf"/>
</dbReference>
<dbReference type="GO" id="GO:0035447">
    <property type="term" value="F:mycothiol synthase activity"/>
    <property type="evidence" value="ECO:0007669"/>
    <property type="project" value="UniProtKB-EC"/>
</dbReference>
<dbReference type="SUPFAM" id="SSF55729">
    <property type="entry name" value="Acyl-CoA N-acyltransferases (Nat)"/>
    <property type="match status" value="1"/>
</dbReference>
<keyword evidence="1 4" id="KW-0808">Transferase</keyword>
<comment type="caution">
    <text evidence="4">The sequence shown here is derived from an EMBL/GenBank/DDBJ whole genome shotgun (WGS) entry which is preliminary data.</text>
</comment>
<dbReference type="Gene3D" id="3.40.630.30">
    <property type="match status" value="1"/>
</dbReference>
<keyword evidence="2 4" id="KW-0012">Acyltransferase</keyword>
<dbReference type="Pfam" id="PF00583">
    <property type="entry name" value="Acetyltransf_1"/>
    <property type="match status" value="1"/>
</dbReference>
<dbReference type="EC" id="2.3.1.189" evidence="4"/>
<dbReference type="EMBL" id="MLJW01000067">
    <property type="protein sequence ID" value="OIR03272.1"/>
    <property type="molecule type" value="Genomic_DNA"/>
</dbReference>
<sequence>MNAILRTPEPADYETIASWITDAESCVRWAGPRMPYPFFAAELQSLLEVAGGESYCLANAAASPLGFGQFWVIAPGAVHLGRVIVSPSARGGGFGRLLCELLIAHAVRVTGASAITLRVYRNNTAALSLYSSFGFETVQDESTEEVLFMRLEANFSIDQTSHGKPGHVFHVERQAHE</sequence>
<evidence type="ECO:0000313" key="4">
    <source>
        <dbReference type="EMBL" id="OIR03272.1"/>
    </source>
</evidence>
<evidence type="ECO:0000256" key="1">
    <source>
        <dbReference type="ARBA" id="ARBA00022679"/>
    </source>
</evidence>
<dbReference type="PANTHER" id="PTHR43877">
    <property type="entry name" value="AMINOALKYLPHOSPHONATE N-ACETYLTRANSFERASE-RELATED-RELATED"/>
    <property type="match status" value="1"/>
</dbReference>
<protein>
    <submittedName>
        <fullName evidence="4">Mycothiol acetyltransferase</fullName>
        <ecNumber evidence="4">2.3.1.189</ecNumber>
    </submittedName>
</protein>
<dbReference type="PANTHER" id="PTHR43877:SF2">
    <property type="entry name" value="AMINOALKYLPHOSPHONATE N-ACETYLTRANSFERASE-RELATED"/>
    <property type="match status" value="1"/>
</dbReference>
<name>A0A1J5SGU6_9ZZZZ</name>
<evidence type="ECO:0000259" key="3">
    <source>
        <dbReference type="PROSITE" id="PS51186"/>
    </source>
</evidence>
<evidence type="ECO:0000256" key="2">
    <source>
        <dbReference type="ARBA" id="ARBA00023315"/>
    </source>
</evidence>
<feature type="domain" description="N-acetyltransferase" evidence="3">
    <location>
        <begin position="3"/>
        <end position="154"/>
    </location>
</feature>
<dbReference type="CDD" id="cd04301">
    <property type="entry name" value="NAT_SF"/>
    <property type="match status" value="1"/>
</dbReference>
<dbReference type="InterPro" id="IPR016181">
    <property type="entry name" value="Acyl_CoA_acyltransferase"/>
</dbReference>
<organism evidence="4">
    <name type="scientific">mine drainage metagenome</name>
    <dbReference type="NCBI Taxonomy" id="410659"/>
    <lineage>
        <taxon>unclassified sequences</taxon>
        <taxon>metagenomes</taxon>
        <taxon>ecological metagenomes</taxon>
    </lineage>
</organism>
<reference evidence="4" key="1">
    <citation type="submission" date="2016-10" db="EMBL/GenBank/DDBJ databases">
        <title>Sequence of Gallionella enrichment culture.</title>
        <authorList>
            <person name="Poehlein A."/>
            <person name="Muehling M."/>
            <person name="Daniel R."/>
        </authorList>
    </citation>
    <scope>NUCLEOTIDE SEQUENCE</scope>
</reference>
<gene>
    <name evidence="4" type="primary">mshD_5</name>
    <name evidence="4" type="ORF">GALL_145440</name>
</gene>
<dbReference type="AlphaFoldDB" id="A0A1J5SGU6"/>